<evidence type="ECO:0000313" key="2">
    <source>
        <dbReference type="EMBL" id="TDH13103.1"/>
    </source>
</evidence>
<evidence type="ECO:0000256" key="1">
    <source>
        <dbReference type="SAM" id="MobiDB-lite"/>
    </source>
</evidence>
<feature type="compositionally biased region" description="Polar residues" evidence="1">
    <location>
        <begin position="212"/>
        <end position="230"/>
    </location>
</feature>
<feature type="compositionally biased region" description="Low complexity" evidence="1">
    <location>
        <begin position="317"/>
        <end position="343"/>
    </location>
</feature>
<feature type="region of interest" description="Disordered" evidence="1">
    <location>
        <begin position="212"/>
        <end position="257"/>
    </location>
</feature>
<evidence type="ECO:0000313" key="3">
    <source>
        <dbReference type="Proteomes" id="UP000295070"/>
    </source>
</evidence>
<dbReference type="EMBL" id="SCKG01000005">
    <property type="protein sequence ID" value="TDH13103.1"/>
    <property type="molecule type" value="Genomic_DNA"/>
</dbReference>
<protein>
    <submittedName>
        <fullName evidence="2">Uncharacterized protein</fullName>
    </submittedName>
</protein>
<dbReference type="PANTHER" id="PTHR33480:SF5">
    <property type="entry name" value="SI:DKEY-51D8.9"/>
    <property type="match status" value="1"/>
</dbReference>
<keyword evidence="3" id="KW-1185">Reference proteome</keyword>
<accession>A0A484DCY4</accession>
<comment type="caution">
    <text evidence="2">The sequence shown here is derived from an EMBL/GenBank/DDBJ whole genome shotgun (WGS) entry which is preliminary data.</text>
</comment>
<name>A0A484DCY4_PERFV</name>
<feature type="region of interest" description="Disordered" evidence="1">
    <location>
        <begin position="130"/>
        <end position="149"/>
    </location>
</feature>
<dbReference type="AlphaFoldDB" id="A0A484DCY4"/>
<sequence length="793" mass="87033">MMDNLTSNKSHKPCQSWAGQNGWSTASTQGPHLNPLPGSQHLSLGSSSNQRLSYDHLQASNQSCMSDLSTVSSRNDTHHSAMYKDSQICNNPSSTAQFAIPSASHIISFAQQSPHTLSMLLNANQEKHIPPPSLHQTNQAPQPCSSQNLQLPLPHNPYKVSFQRPLTDQGLPNRLQNLPISLPSCGQLVNASQATFEGAYVEFARVAGCTPNHASSPPQEQRQWIPSSHCSGAVNKSVPDAASHPDKEPLKEGNISPPACNERRLVLLHQRSQLLQQLAELDTLLESIPPEDSRKGQSPYTATQSQSVDHSSQCEETATSDAQQVQQSAAKSKSQSHPSSPASYDEQSETCDTPDDPMSAAESEKIENASVKSEDDSDPDYLPNRDGDLSDFPDGGSSDESSHSRPLTPTDEKLPLPGKTRAKSDCSSFKDKGVIPLKRIRATNWKKSSETVVLPTSGDLGISDGFKEVLSKMAYDDVTQAIMEDEVILQFGELLFNKHGSDLKKHDYIRQNLRQVARLVLEARKITPLEKLQDFFLPSSFPHVVSAVNVLAGYNPEKKTHSIPSLAIKLGYALQKICSIVEELLVQLREACGVPSKNPFLFGRPHSLSAYNGAACIRTYIKACGAKDPEALTVAKMQKHYTTMLQLINLDEKEANQILGPNNQVRSLRQDSSMQLDDVEMDSDDLRHEQTHGATTRANMTVPLKSVNSGKKGSQNNGKQKWEEAEILAVERHMMALIEGHKVPQKSDCIQCLEAEPEALRSRSWKGVKDYVRNRITALKRQSGTSKATSTNG</sequence>
<feature type="compositionally biased region" description="Polar residues" evidence="1">
    <location>
        <begin position="134"/>
        <end position="149"/>
    </location>
</feature>
<feature type="compositionally biased region" description="Polar residues" evidence="1">
    <location>
        <begin position="296"/>
        <end position="316"/>
    </location>
</feature>
<feature type="compositionally biased region" description="Acidic residues" evidence="1">
    <location>
        <begin position="346"/>
        <end position="355"/>
    </location>
</feature>
<reference evidence="2 3" key="1">
    <citation type="submission" date="2019-01" db="EMBL/GenBank/DDBJ databases">
        <title>A chromosome-scale genome assembly of the yellow perch, Perca flavescens.</title>
        <authorList>
            <person name="Feron R."/>
            <person name="Morvezen R."/>
            <person name="Bestin A."/>
            <person name="Haffray P."/>
            <person name="Klopp C."/>
            <person name="Zahm M."/>
            <person name="Cabau C."/>
            <person name="Roques C."/>
            <person name="Donnadieu C."/>
            <person name="Bouchez O."/>
            <person name="Christie M."/>
            <person name="Larson W."/>
            <person name="Guiguen Y."/>
        </authorList>
    </citation>
    <scope>NUCLEOTIDE SEQUENCE [LARGE SCALE GENOMIC DNA]</scope>
    <source>
        <strain evidence="2">YP-PL-M2</strain>
        <tissue evidence="2">Blood</tissue>
    </source>
</reference>
<feature type="region of interest" description="Disordered" evidence="1">
    <location>
        <begin position="1"/>
        <end position="48"/>
    </location>
</feature>
<dbReference type="PANTHER" id="PTHR33480">
    <property type="entry name" value="SET DOMAIN-CONTAINING PROTEIN-RELATED"/>
    <property type="match status" value="1"/>
</dbReference>
<dbReference type="STRING" id="8167.A0A484DCY4"/>
<dbReference type="Proteomes" id="UP000295070">
    <property type="component" value="Chromosome 5"/>
</dbReference>
<feature type="compositionally biased region" description="Polar residues" evidence="1">
    <location>
        <begin position="17"/>
        <end position="31"/>
    </location>
</feature>
<feature type="region of interest" description="Disordered" evidence="1">
    <location>
        <begin position="288"/>
        <end position="427"/>
    </location>
</feature>
<gene>
    <name evidence="2" type="ORF">EPR50_G00054370</name>
</gene>
<organism evidence="2 3">
    <name type="scientific">Perca flavescens</name>
    <name type="common">American yellow perch</name>
    <name type="synonym">Morone flavescens</name>
    <dbReference type="NCBI Taxonomy" id="8167"/>
    <lineage>
        <taxon>Eukaryota</taxon>
        <taxon>Metazoa</taxon>
        <taxon>Chordata</taxon>
        <taxon>Craniata</taxon>
        <taxon>Vertebrata</taxon>
        <taxon>Euteleostomi</taxon>
        <taxon>Actinopterygii</taxon>
        <taxon>Neopterygii</taxon>
        <taxon>Teleostei</taxon>
        <taxon>Neoteleostei</taxon>
        <taxon>Acanthomorphata</taxon>
        <taxon>Eupercaria</taxon>
        <taxon>Perciformes</taxon>
        <taxon>Percoidei</taxon>
        <taxon>Percidae</taxon>
        <taxon>Percinae</taxon>
        <taxon>Perca</taxon>
    </lineage>
</organism>
<proteinExistence type="predicted"/>